<dbReference type="GO" id="GO:0005737">
    <property type="term" value="C:cytoplasm"/>
    <property type="evidence" value="ECO:0007669"/>
    <property type="project" value="TreeGrafter"/>
</dbReference>
<evidence type="ECO:0000256" key="2">
    <source>
        <dbReference type="ARBA" id="ARBA00022840"/>
    </source>
</evidence>
<keyword evidence="3" id="KW-0132">Cell division</keyword>
<dbReference type="Gene3D" id="3.40.50.300">
    <property type="entry name" value="P-loop containing nucleotide triphosphate hydrolases"/>
    <property type="match status" value="1"/>
</dbReference>
<organism evidence="3 4">
    <name type="scientific">Litorimonas taeanensis</name>
    <dbReference type="NCBI Taxonomy" id="568099"/>
    <lineage>
        <taxon>Bacteria</taxon>
        <taxon>Pseudomonadati</taxon>
        <taxon>Pseudomonadota</taxon>
        <taxon>Alphaproteobacteria</taxon>
        <taxon>Maricaulales</taxon>
        <taxon>Robiginitomaculaceae</taxon>
    </lineage>
</organism>
<evidence type="ECO:0000256" key="1">
    <source>
        <dbReference type="ARBA" id="ARBA00022741"/>
    </source>
</evidence>
<evidence type="ECO:0000313" key="3">
    <source>
        <dbReference type="EMBL" id="RKQ69341.1"/>
    </source>
</evidence>
<dbReference type="InterPro" id="IPR005654">
    <property type="entry name" value="ATPase_AFG1-like"/>
</dbReference>
<sequence>MSVRVQLEDCIHQGQLERDPAQLSAASALDDLLTRLETKPRPGFFGKLFGGRADVIKGLYLWGGVGRGKSMLMDWFFDKASIEAKQRVHFHAFMLDVHTRINARRKSKDNDGDPIVPVAKDIAKAAELLCFDEFHVTDIADAMILSRLFDALWAEGVIVVATSNRPPEDLYKNGLNRALFEPFIARMPTYLVIHEFAGETDHRLRQLQSAPVYYTPLGKTADAGVEAAWQRLIGGATPRETVLTVQGRELILRRTAAGTARAGFARLCDNNLGAADYLRLAQAFQTLILENVPKMGPDSRNQAKRFVTLVDALYETRTKLVMSAATEPQDLYPAGDGAFEFERTVSRLVEMRSTEYLAERRVLGTSE</sequence>
<keyword evidence="2" id="KW-0067">ATP-binding</keyword>
<dbReference type="OrthoDB" id="9774491at2"/>
<keyword evidence="1" id="KW-0547">Nucleotide-binding</keyword>
<name>A0A420WE99_9PROT</name>
<proteinExistence type="predicted"/>
<dbReference type="PANTHER" id="PTHR12169:SF6">
    <property type="entry name" value="AFG1-LIKE ATPASE"/>
    <property type="match status" value="1"/>
</dbReference>
<evidence type="ECO:0000313" key="4">
    <source>
        <dbReference type="Proteomes" id="UP000282211"/>
    </source>
</evidence>
<comment type="caution">
    <text evidence="3">The sequence shown here is derived from an EMBL/GenBank/DDBJ whole genome shotgun (WGS) entry which is preliminary data.</text>
</comment>
<dbReference type="GO" id="GO:0005524">
    <property type="term" value="F:ATP binding"/>
    <property type="evidence" value="ECO:0007669"/>
    <property type="project" value="UniProtKB-KW"/>
</dbReference>
<dbReference type="EMBL" id="RBII01000002">
    <property type="protein sequence ID" value="RKQ69341.1"/>
    <property type="molecule type" value="Genomic_DNA"/>
</dbReference>
<dbReference type="InterPro" id="IPR027417">
    <property type="entry name" value="P-loop_NTPase"/>
</dbReference>
<dbReference type="PANTHER" id="PTHR12169">
    <property type="entry name" value="ATPASE N2B"/>
    <property type="match status" value="1"/>
</dbReference>
<dbReference type="Pfam" id="PF03969">
    <property type="entry name" value="AFG1_ATPase"/>
    <property type="match status" value="1"/>
</dbReference>
<dbReference type="Proteomes" id="UP000282211">
    <property type="component" value="Unassembled WGS sequence"/>
</dbReference>
<dbReference type="NCBIfam" id="NF040713">
    <property type="entry name" value="ZapE"/>
    <property type="match status" value="1"/>
</dbReference>
<dbReference type="RefSeq" id="WP_121101874.1">
    <property type="nucleotide sequence ID" value="NZ_RBII01000002.1"/>
</dbReference>
<dbReference type="AlphaFoldDB" id="A0A420WE99"/>
<dbReference type="SUPFAM" id="SSF52540">
    <property type="entry name" value="P-loop containing nucleoside triphosphate hydrolases"/>
    <property type="match status" value="1"/>
</dbReference>
<dbReference type="FunCoup" id="A0A420WE99">
    <property type="interactions" value="360"/>
</dbReference>
<reference evidence="3 4" key="1">
    <citation type="submission" date="2018-10" db="EMBL/GenBank/DDBJ databases">
        <title>Genomic Encyclopedia of Type Strains, Phase IV (KMG-IV): sequencing the most valuable type-strain genomes for metagenomic binning, comparative biology and taxonomic classification.</title>
        <authorList>
            <person name="Goeker M."/>
        </authorList>
    </citation>
    <scope>NUCLEOTIDE SEQUENCE [LARGE SCALE GENOMIC DNA]</scope>
    <source>
        <strain evidence="3 4">DSM 22008</strain>
    </source>
</reference>
<accession>A0A420WE99</accession>
<keyword evidence="4" id="KW-1185">Reference proteome</keyword>
<dbReference type="GO" id="GO:0051301">
    <property type="term" value="P:cell division"/>
    <property type="evidence" value="ECO:0007669"/>
    <property type="project" value="UniProtKB-KW"/>
</dbReference>
<dbReference type="GO" id="GO:0016887">
    <property type="term" value="F:ATP hydrolysis activity"/>
    <property type="evidence" value="ECO:0007669"/>
    <property type="project" value="InterPro"/>
</dbReference>
<keyword evidence="3" id="KW-0131">Cell cycle</keyword>
<dbReference type="InParanoid" id="A0A420WE99"/>
<protein>
    <submittedName>
        <fullName evidence="3">Cell division protein ZapE</fullName>
    </submittedName>
</protein>
<gene>
    <name evidence="3" type="ORF">DES40_2141</name>
</gene>